<sequence>MEWIYKGSERAFGTFAAQETLRQSSRSWFKNLNLLMGIRITTAEYTNGFLEEAEGAEIGRTIHGRTTLSSANLTKKFQKKYRLLNPSFLAGIFPYICSLKAQSR</sequence>
<proteinExistence type="predicted"/>
<gene>
    <name evidence="1" type="ORF">EHT87_08800</name>
</gene>
<dbReference type="EMBL" id="RQJP01000001">
    <property type="protein sequence ID" value="RRB18351.1"/>
    <property type="molecule type" value="Genomic_DNA"/>
</dbReference>
<comment type="caution">
    <text evidence="1">The sequence shown here is derived from an EMBL/GenBank/DDBJ whole genome shotgun (WGS) entry which is preliminary data.</text>
</comment>
<evidence type="ECO:0000313" key="2">
    <source>
        <dbReference type="Proteomes" id="UP000274271"/>
    </source>
</evidence>
<dbReference type="AlphaFoldDB" id="A0A3P1CYB6"/>
<protein>
    <submittedName>
        <fullName evidence="1">Uncharacterized protein</fullName>
    </submittedName>
</protein>
<reference evidence="1 2" key="1">
    <citation type="submission" date="2018-11" db="EMBL/GenBank/DDBJ databases">
        <authorList>
            <person name="Zhou Z."/>
            <person name="Wang G."/>
        </authorList>
    </citation>
    <scope>NUCLEOTIDE SEQUENCE [LARGE SCALE GENOMIC DNA]</scope>
    <source>
        <strain evidence="1 2">KCTC42998</strain>
    </source>
</reference>
<name>A0A3P1CYB6_9BACT</name>
<dbReference type="RefSeq" id="WP_124905864.1">
    <property type="nucleotide sequence ID" value="NZ_RQJP01000001.1"/>
</dbReference>
<accession>A0A3P1CYB6</accession>
<organism evidence="1 2">
    <name type="scientific">Larkinella knui</name>
    <dbReference type="NCBI Taxonomy" id="2025310"/>
    <lineage>
        <taxon>Bacteria</taxon>
        <taxon>Pseudomonadati</taxon>
        <taxon>Bacteroidota</taxon>
        <taxon>Cytophagia</taxon>
        <taxon>Cytophagales</taxon>
        <taxon>Spirosomataceae</taxon>
        <taxon>Larkinella</taxon>
    </lineage>
</organism>
<keyword evidence="2" id="KW-1185">Reference proteome</keyword>
<dbReference type="Proteomes" id="UP000274271">
    <property type="component" value="Unassembled WGS sequence"/>
</dbReference>
<evidence type="ECO:0000313" key="1">
    <source>
        <dbReference type="EMBL" id="RRB18351.1"/>
    </source>
</evidence>